<evidence type="ECO:0000313" key="3">
    <source>
        <dbReference type="Proteomes" id="UP000317648"/>
    </source>
</evidence>
<dbReference type="EMBL" id="CP036433">
    <property type="protein sequence ID" value="QDU93131.1"/>
    <property type="molecule type" value="Genomic_DNA"/>
</dbReference>
<dbReference type="KEGG" id="lcre:Pla8534_09100"/>
<gene>
    <name evidence="2" type="ORF">Pla8534_09100</name>
</gene>
<organism evidence="2 3">
    <name type="scientific">Lignipirellula cremea</name>
    <dbReference type="NCBI Taxonomy" id="2528010"/>
    <lineage>
        <taxon>Bacteria</taxon>
        <taxon>Pseudomonadati</taxon>
        <taxon>Planctomycetota</taxon>
        <taxon>Planctomycetia</taxon>
        <taxon>Pirellulales</taxon>
        <taxon>Pirellulaceae</taxon>
        <taxon>Lignipirellula</taxon>
    </lineage>
</organism>
<proteinExistence type="predicted"/>
<accession>A0A518DMT7</accession>
<keyword evidence="3" id="KW-1185">Reference proteome</keyword>
<reference evidence="2 3" key="1">
    <citation type="submission" date="2019-02" db="EMBL/GenBank/DDBJ databases">
        <title>Deep-cultivation of Planctomycetes and their phenomic and genomic characterization uncovers novel biology.</title>
        <authorList>
            <person name="Wiegand S."/>
            <person name="Jogler M."/>
            <person name="Boedeker C."/>
            <person name="Pinto D."/>
            <person name="Vollmers J."/>
            <person name="Rivas-Marin E."/>
            <person name="Kohn T."/>
            <person name="Peeters S.H."/>
            <person name="Heuer A."/>
            <person name="Rast P."/>
            <person name="Oberbeckmann S."/>
            <person name="Bunk B."/>
            <person name="Jeske O."/>
            <person name="Meyerdierks A."/>
            <person name="Storesund J.E."/>
            <person name="Kallscheuer N."/>
            <person name="Luecker S."/>
            <person name="Lage O.M."/>
            <person name="Pohl T."/>
            <person name="Merkel B.J."/>
            <person name="Hornburger P."/>
            <person name="Mueller R.-W."/>
            <person name="Bruemmer F."/>
            <person name="Labrenz M."/>
            <person name="Spormann A.M."/>
            <person name="Op den Camp H."/>
            <person name="Overmann J."/>
            <person name="Amann R."/>
            <person name="Jetten M.S.M."/>
            <person name="Mascher T."/>
            <person name="Medema M.H."/>
            <person name="Devos D.P."/>
            <person name="Kaster A.-K."/>
            <person name="Ovreas L."/>
            <person name="Rohde M."/>
            <person name="Galperin M.Y."/>
            <person name="Jogler C."/>
        </authorList>
    </citation>
    <scope>NUCLEOTIDE SEQUENCE [LARGE SCALE GENOMIC DNA]</scope>
    <source>
        <strain evidence="2 3">Pla85_3_4</strain>
    </source>
</reference>
<feature type="region of interest" description="Disordered" evidence="1">
    <location>
        <begin position="34"/>
        <end position="56"/>
    </location>
</feature>
<dbReference type="Proteomes" id="UP000317648">
    <property type="component" value="Chromosome"/>
</dbReference>
<protein>
    <submittedName>
        <fullName evidence="2">Uncharacterized protein</fullName>
    </submittedName>
</protein>
<evidence type="ECO:0000313" key="2">
    <source>
        <dbReference type="EMBL" id="QDU93131.1"/>
    </source>
</evidence>
<name>A0A518DMT7_9BACT</name>
<sequence>MKRMVTESVIFSVMCSAKSRFCLNVRVQMENVHTHPATAGTITSPPAKSLRTTQSK</sequence>
<feature type="compositionally biased region" description="Polar residues" evidence="1">
    <location>
        <begin position="40"/>
        <end position="56"/>
    </location>
</feature>
<evidence type="ECO:0000256" key="1">
    <source>
        <dbReference type="SAM" id="MobiDB-lite"/>
    </source>
</evidence>
<dbReference type="AlphaFoldDB" id="A0A518DMT7"/>